<comment type="similarity">
    <text evidence="2">Belongs to the peptidase S54 family.</text>
</comment>
<proteinExistence type="inferred from homology"/>
<feature type="transmembrane region" description="Helical" evidence="8">
    <location>
        <begin position="182"/>
        <end position="200"/>
    </location>
</feature>
<keyword evidence="5 8" id="KW-1133">Transmembrane helix</keyword>
<dbReference type="Proteomes" id="UP001530377">
    <property type="component" value="Unassembled WGS sequence"/>
</dbReference>
<sequence>MGRPSSERARTALHLHILINVLVYAYRDDLRQYLGVRRTYRMIDGDLRSMLLSIVYHVDPSHLFVNMMALHRYGSELFVYPSYSSSSSSSGLWRSSIIVAMSYFACGIGAFLGIELLSRYHEHQWDAKIDDARYASRCTHRLCNILNDALGGGKRDVVSYLTNAWADLTTTIKYADVRANMWYYRAVYRIGASGVVYGWMGMRLVTSLFSSCHSRLNALDYFFVIATLVHDVRESALTLDDFRKLPSLLEGDGIDHAAHVMGAISGMIWAASLILWEMLPSLRSLRWRWGGGRNGGMRLGSRYEEDERLMQEQRRQRQRRQNSRLLNPERRDQQPRRRERTNL</sequence>
<evidence type="ECO:0000259" key="9">
    <source>
        <dbReference type="Pfam" id="PF01694"/>
    </source>
</evidence>
<evidence type="ECO:0000256" key="7">
    <source>
        <dbReference type="SAM" id="MobiDB-lite"/>
    </source>
</evidence>
<dbReference type="Pfam" id="PF01694">
    <property type="entry name" value="Rhomboid"/>
    <property type="match status" value="1"/>
</dbReference>
<feature type="transmembrane region" description="Helical" evidence="8">
    <location>
        <begin position="91"/>
        <end position="114"/>
    </location>
</feature>
<dbReference type="EMBL" id="JALLPB020000163">
    <property type="protein sequence ID" value="KAL3816148.1"/>
    <property type="molecule type" value="Genomic_DNA"/>
</dbReference>
<dbReference type="AlphaFoldDB" id="A0ABD3RVB3"/>
<comment type="subcellular location">
    <subcellularLocation>
        <location evidence="1">Membrane</location>
        <topology evidence="1">Multi-pass membrane protein</topology>
    </subcellularLocation>
</comment>
<dbReference type="GO" id="GO:0016787">
    <property type="term" value="F:hydrolase activity"/>
    <property type="evidence" value="ECO:0007669"/>
    <property type="project" value="UniProtKB-KW"/>
</dbReference>
<feature type="transmembrane region" description="Helical" evidence="8">
    <location>
        <begin position="257"/>
        <end position="279"/>
    </location>
</feature>
<dbReference type="PANTHER" id="PTHR43731">
    <property type="entry name" value="RHOMBOID PROTEASE"/>
    <property type="match status" value="1"/>
</dbReference>
<evidence type="ECO:0000313" key="11">
    <source>
        <dbReference type="Proteomes" id="UP001530377"/>
    </source>
</evidence>
<dbReference type="GO" id="GO:0016020">
    <property type="term" value="C:membrane"/>
    <property type="evidence" value="ECO:0007669"/>
    <property type="project" value="UniProtKB-SubCell"/>
</dbReference>
<dbReference type="InterPro" id="IPR035952">
    <property type="entry name" value="Rhomboid-like_sf"/>
</dbReference>
<evidence type="ECO:0000256" key="2">
    <source>
        <dbReference type="ARBA" id="ARBA00009045"/>
    </source>
</evidence>
<feature type="compositionally biased region" description="Basic and acidic residues" evidence="7">
    <location>
        <begin position="327"/>
        <end position="343"/>
    </location>
</feature>
<feature type="domain" description="Peptidase S54 rhomboid" evidence="9">
    <location>
        <begin position="182"/>
        <end position="273"/>
    </location>
</feature>
<comment type="caution">
    <text evidence="10">The sequence shown here is derived from an EMBL/GenBank/DDBJ whole genome shotgun (WGS) entry which is preliminary data.</text>
</comment>
<evidence type="ECO:0000256" key="4">
    <source>
        <dbReference type="ARBA" id="ARBA00022801"/>
    </source>
</evidence>
<organism evidence="10 11">
    <name type="scientific">Cyclostephanos tholiformis</name>
    <dbReference type="NCBI Taxonomy" id="382380"/>
    <lineage>
        <taxon>Eukaryota</taxon>
        <taxon>Sar</taxon>
        <taxon>Stramenopiles</taxon>
        <taxon>Ochrophyta</taxon>
        <taxon>Bacillariophyta</taxon>
        <taxon>Coscinodiscophyceae</taxon>
        <taxon>Thalassiosirophycidae</taxon>
        <taxon>Stephanodiscales</taxon>
        <taxon>Stephanodiscaceae</taxon>
        <taxon>Cyclostephanos</taxon>
    </lineage>
</organism>
<keyword evidence="4" id="KW-0378">Hydrolase</keyword>
<dbReference type="InterPro" id="IPR022764">
    <property type="entry name" value="Peptidase_S54_rhomboid_dom"/>
</dbReference>
<dbReference type="InterPro" id="IPR050925">
    <property type="entry name" value="Rhomboid_protease_S54"/>
</dbReference>
<dbReference type="Gene3D" id="1.20.1540.10">
    <property type="entry name" value="Rhomboid-like"/>
    <property type="match status" value="1"/>
</dbReference>
<dbReference type="SUPFAM" id="SSF144091">
    <property type="entry name" value="Rhomboid-like"/>
    <property type="match status" value="1"/>
</dbReference>
<evidence type="ECO:0000256" key="5">
    <source>
        <dbReference type="ARBA" id="ARBA00022989"/>
    </source>
</evidence>
<reference evidence="10 11" key="1">
    <citation type="submission" date="2024-10" db="EMBL/GenBank/DDBJ databases">
        <title>Updated reference genomes for cyclostephanoid diatoms.</title>
        <authorList>
            <person name="Roberts W.R."/>
            <person name="Alverson A.J."/>
        </authorList>
    </citation>
    <scope>NUCLEOTIDE SEQUENCE [LARGE SCALE GENOMIC DNA]</scope>
    <source>
        <strain evidence="10 11">AJA228-03</strain>
    </source>
</reference>
<evidence type="ECO:0000313" key="10">
    <source>
        <dbReference type="EMBL" id="KAL3816148.1"/>
    </source>
</evidence>
<evidence type="ECO:0000256" key="3">
    <source>
        <dbReference type="ARBA" id="ARBA00022692"/>
    </source>
</evidence>
<evidence type="ECO:0000256" key="6">
    <source>
        <dbReference type="ARBA" id="ARBA00023136"/>
    </source>
</evidence>
<keyword evidence="3 8" id="KW-0812">Transmembrane</keyword>
<keyword evidence="6 8" id="KW-0472">Membrane</keyword>
<accession>A0ABD3RVB3</accession>
<evidence type="ECO:0000256" key="1">
    <source>
        <dbReference type="ARBA" id="ARBA00004141"/>
    </source>
</evidence>
<protein>
    <recommendedName>
        <fullName evidence="9">Peptidase S54 rhomboid domain-containing protein</fullName>
    </recommendedName>
</protein>
<gene>
    <name evidence="10" type="ORF">ACHAXA_001635</name>
</gene>
<keyword evidence="11" id="KW-1185">Reference proteome</keyword>
<evidence type="ECO:0000256" key="8">
    <source>
        <dbReference type="SAM" id="Phobius"/>
    </source>
</evidence>
<feature type="transmembrane region" description="Helical" evidence="8">
    <location>
        <begin position="51"/>
        <end position="71"/>
    </location>
</feature>
<feature type="region of interest" description="Disordered" evidence="7">
    <location>
        <begin position="308"/>
        <end position="343"/>
    </location>
</feature>
<dbReference type="PANTHER" id="PTHR43731:SF14">
    <property type="entry name" value="PRESENILIN-ASSOCIATED RHOMBOID-LIKE PROTEIN, MITOCHONDRIAL"/>
    <property type="match status" value="1"/>
</dbReference>
<name>A0ABD3RVB3_9STRA</name>